<keyword evidence="1" id="KW-0472">Membrane</keyword>
<keyword evidence="3" id="KW-1185">Reference proteome</keyword>
<evidence type="ECO:0000313" key="2">
    <source>
        <dbReference type="EMBL" id="KGM11495.1"/>
    </source>
</evidence>
<evidence type="ECO:0008006" key="4">
    <source>
        <dbReference type="Google" id="ProtNLM"/>
    </source>
</evidence>
<accession>A0A0A0BU46</accession>
<feature type="transmembrane region" description="Helical" evidence="1">
    <location>
        <begin position="104"/>
        <end position="121"/>
    </location>
</feature>
<dbReference type="AlphaFoldDB" id="A0A0A0BU46"/>
<reference evidence="2 3" key="2">
    <citation type="journal article" date="2015" name="Stand. Genomic Sci.">
        <title>Draft genome sequence of Cellulomonas carbonis T26(T) and comparative analysis of six Cellulomonas genomes.</title>
        <authorList>
            <person name="Zhuang W."/>
            <person name="Zhang S."/>
            <person name="Xia X."/>
            <person name="Wang G."/>
        </authorList>
    </citation>
    <scope>NUCLEOTIDE SEQUENCE [LARGE SCALE GENOMIC DNA]</scope>
    <source>
        <strain evidence="2 3">T26</strain>
    </source>
</reference>
<dbReference type="Proteomes" id="UP000029839">
    <property type="component" value="Unassembled WGS sequence"/>
</dbReference>
<reference evidence="2 3" key="1">
    <citation type="submission" date="2013-08" db="EMBL/GenBank/DDBJ databases">
        <title>Genome sequencing of Cellulomonas carbonis T26.</title>
        <authorList>
            <person name="Chen F."/>
            <person name="Li Y."/>
            <person name="Wang G."/>
        </authorList>
    </citation>
    <scope>NUCLEOTIDE SEQUENCE [LARGE SCALE GENOMIC DNA]</scope>
    <source>
        <strain evidence="2 3">T26</strain>
    </source>
</reference>
<gene>
    <name evidence="2" type="ORF">N868_09165</name>
</gene>
<dbReference type="OrthoDB" id="2955631at2"/>
<keyword evidence="1" id="KW-1133">Transmembrane helix</keyword>
<proteinExistence type="predicted"/>
<name>A0A0A0BU46_9CELL</name>
<organism evidence="2 3">
    <name type="scientific">Cellulomonas carbonis T26</name>
    <dbReference type="NCBI Taxonomy" id="947969"/>
    <lineage>
        <taxon>Bacteria</taxon>
        <taxon>Bacillati</taxon>
        <taxon>Actinomycetota</taxon>
        <taxon>Actinomycetes</taxon>
        <taxon>Micrococcales</taxon>
        <taxon>Cellulomonadaceae</taxon>
        <taxon>Cellulomonas</taxon>
    </lineage>
</organism>
<dbReference type="EMBL" id="AXCY01000020">
    <property type="protein sequence ID" value="KGM11495.1"/>
    <property type="molecule type" value="Genomic_DNA"/>
</dbReference>
<dbReference type="InterPro" id="IPR018723">
    <property type="entry name" value="DUF2254_membrane"/>
</dbReference>
<feature type="transmembrane region" description="Helical" evidence="1">
    <location>
        <begin position="12"/>
        <end position="32"/>
    </location>
</feature>
<dbReference type="Pfam" id="PF10011">
    <property type="entry name" value="DUF2254"/>
    <property type="match status" value="1"/>
</dbReference>
<protein>
    <recommendedName>
        <fullName evidence="4">DUF2254 domain-containing protein</fullName>
    </recommendedName>
</protein>
<evidence type="ECO:0000256" key="1">
    <source>
        <dbReference type="SAM" id="Phobius"/>
    </source>
</evidence>
<comment type="caution">
    <text evidence="2">The sequence shown here is derived from an EMBL/GenBank/DDBJ whole genome shotgun (WGS) entry which is preliminary data.</text>
</comment>
<sequence>MAAPVRLRQRFWFLPALMCAGAVLLAEGLVAVDRAGGAVPPWADAVLLRVGESGSREVLGAIATASLSVAGTTFSITIAVLALTSSAYGPRLVPNFMADRGNQAALGAYTATFLYALLVLRSVRVLGDPGDQQAEVFVPHLAVNVAVLLAVADVAVLVWFIHHISDSIQVWTLSGRVRESLCDVVDSLYPESLAADPADVPEEPRVRLPDPATDLVVTADRPGYVELVEEDEVARVARRRDVLVALRVSPGDHVLPSEPLAVVAGPGAREHADDVVAAVRGAVHVGDARNAVQDVAFVVQQLVDMAVRALSPSTNDPTTAVNAVDDLAAGLALLVHRRLPSPLRLDDEGTPLVHAPRPEPVELVRSVLQAVRWYGPTHPQVVRAGLRLARRVGTAARDPRVRAVVVDEVGLLLDAVRDAGLHPRDVARLEAEAGDVRTLLR</sequence>
<feature type="transmembrane region" description="Helical" evidence="1">
    <location>
        <begin position="141"/>
        <end position="161"/>
    </location>
</feature>
<feature type="transmembrane region" description="Helical" evidence="1">
    <location>
        <begin position="58"/>
        <end position="83"/>
    </location>
</feature>
<dbReference type="RefSeq" id="WP_052426050.1">
    <property type="nucleotide sequence ID" value="NZ_AXCY01000020.1"/>
</dbReference>
<evidence type="ECO:0000313" key="3">
    <source>
        <dbReference type="Proteomes" id="UP000029839"/>
    </source>
</evidence>
<keyword evidence="1" id="KW-0812">Transmembrane</keyword>